<dbReference type="EMBL" id="PISL01000051">
    <property type="protein sequence ID" value="PKF23324.1"/>
    <property type="molecule type" value="Genomic_DNA"/>
</dbReference>
<dbReference type="Proteomes" id="UP000236285">
    <property type="component" value="Unassembled WGS sequence"/>
</dbReference>
<accession>A0ACC9MWG4</accession>
<comment type="caution">
    <text evidence="1">The sequence shown here is derived from an EMBL/GenBank/DDBJ whole genome shotgun (WGS) entry which is preliminary data.</text>
</comment>
<protein>
    <submittedName>
        <fullName evidence="1">Uncharacterized protein</fullName>
    </submittedName>
</protein>
<gene>
    <name evidence="1" type="ORF">CW309_27890</name>
</gene>
<organism evidence="1 2">
    <name type="scientific">Pseudomonas hunanensis</name>
    <dbReference type="NCBI Taxonomy" id="1247546"/>
    <lineage>
        <taxon>Bacteria</taxon>
        <taxon>Pseudomonadati</taxon>
        <taxon>Pseudomonadota</taxon>
        <taxon>Gammaproteobacteria</taxon>
        <taxon>Pseudomonadales</taxon>
        <taxon>Pseudomonadaceae</taxon>
        <taxon>Pseudomonas</taxon>
    </lineage>
</organism>
<keyword evidence="2" id="KW-1185">Reference proteome</keyword>
<evidence type="ECO:0000313" key="1">
    <source>
        <dbReference type="EMBL" id="PKF23324.1"/>
    </source>
</evidence>
<sequence>MGCGVGGRFTRSGAAEAYVDDVGLFAGKPAPAHASVIGRRLVVGAGSPANGPGLPANFHPPFTVAAATVFAGKPAPTHASRAAQADVGAGLPANGPGLPANIHPPFTVAAATVFAGKPAPTHASRAAQAVVGAGLPAKGPVQAKIGPLLFPRIGHLSSASQGLTCRHLSSRKAHESISHHPLRTARRPNTRLGPR</sequence>
<reference evidence="1" key="1">
    <citation type="submission" date="2017-12" db="EMBL/GenBank/DDBJ databases">
        <title>High quality draft genome sequence of Pseudomonas hunanensis P11 isolated from the high-arsenic soil.</title>
        <authorList>
            <person name="Pan J."/>
        </authorList>
    </citation>
    <scope>NUCLEOTIDE SEQUENCE</scope>
    <source>
        <strain evidence="1">P11</strain>
    </source>
</reference>
<name>A0ACC9MWG4_9PSED</name>
<evidence type="ECO:0000313" key="2">
    <source>
        <dbReference type="Proteomes" id="UP000236285"/>
    </source>
</evidence>
<proteinExistence type="predicted"/>